<protein>
    <submittedName>
        <fullName evidence="2">Uncharacterized protein</fullName>
    </submittedName>
</protein>
<evidence type="ECO:0000313" key="2">
    <source>
        <dbReference type="EMBL" id="KAF7822179.1"/>
    </source>
</evidence>
<feature type="compositionally biased region" description="Basic residues" evidence="1">
    <location>
        <begin position="20"/>
        <end position="31"/>
    </location>
</feature>
<organism evidence="2 3">
    <name type="scientific">Senna tora</name>
    <dbReference type="NCBI Taxonomy" id="362788"/>
    <lineage>
        <taxon>Eukaryota</taxon>
        <taxon>Viridiplantae</taxon>
        <taxon>Streptophyta</taxon>
        <taxon>Embryophyta</taxon>
        <taxon>Tracheophyta</taxon>
        <taxon>Spermatophyta</taxon>
        <taxon>Magnoliopsida</taxon>
        <taxon>eudicotyledons</taxon>
        <taxon>Gunneridae</taxon>
        <taxon>Pentapetalae</taxon>
        <taxon>rosids</taxon>
        <taxon>fabids</taxon>
        <taxon>Fabales</taxon>
        <taxon>Fabaceae</taxon>
        <taxon>Caesalpinioideae</taxon>
        <taxon>Cassia clade</taxon>
        <taxon>Senna</taxon>
    </lineage>
</organism>
<keyword evidence="3" id="KW-1185">Reference proteome</keyword>
<accession>A0A834TR42</accession>
<gene>
    <name evidence="2" type="ORF">G2W53_027634</name>
</gene>
<evidence type="ECO:0000313" key="3">
    <source>
        <dbReference type="Proteomes" id="UP000634136"/>
    </source>
</evidence>
<evidence type="ECO:0000256" key="1">
    <source>
        <dbReference type="SAM" id="MobiDB-lite"/>
    </source>
</evidence>
<dbReference type="AlphaFoldDB" id="A0A834TR42"/>
<name>A0A834TR42_9FABA</name>
<comment type="caution">
    <text evidence="2">The sequence shown here is derived from an EMBL/GenBank/DDBJ whole genome shotgun (WGS) entry which is preliminary data.</text>
</comment>
<dbReference type="EMBL" id="JAAIUW010000008">
    <property type="protein sequence ID" value="KAF7822179.1"/>
    <property type="molecule type" value="Genomic_DNA"/>
</dbReference>
<reference evidence="2" key="1">
    <citation type="submission" date="2020-09" db="EMBL/GenBank/DDBJ databases">
        <title>Genome-Enabled Discovery of Anthraquinone Biosynthesis in Senna tora.</title>
        <authorList>
            <person name="Kang S.-H."/>
            <person name="Pandey R.P."/>
            <person name="Lee C.-M."/>
            <person name="Sim J.-S."/>
            <person name="Jeong J.-T."/>
            <person name="Choi B.-S."/>
            <person name="Jung M."/>
            <person name="Ginzburg D."/>
            <person name="Zhao K."/>
            <person name="Won S.Y."/>
            <person name="Oh T.-J."/>
            <person name="Yu Y."/>
            <person name="Kim N.-H."/>
            <person name="Lee O.R."/>
            <person name="Lee T.-H."/>
            <person name="Bashyal P."/>
            <person name="Kim T.-S."/>
            <person name="Lee W.-H."/>
            <person name="Kawkins C."/>
            <person name="Kim C.-K."/>
            <person name="Kim J.S."/>
            <person name="Ahn B.O."/>
            <person name="Rhee S.Y."/>
            <person name="Sohng J.K."/>
        </authorList>
    </citation>
    <scope>NUCLEOTIDE SEQUENCE</scope>
    <source>
        <tissue evidence="2">Leaf</tissue>
    </source>
</reference>
<feature type="region of interest" description="Disordered" evidence="1">
    <location>
        <begin position="1"/>
        <end position="31"/>
    </location>
</feature>
<dbReference type="Proteomes" id="UP000634136">
    <property type="component" value="Unassembled WGS sequence"/>
</dbReference>
<proteinExistence type="predicted"/>
<sequence>MARHASMNPEGYKEDPWPRPKSRKTRMIPLV</sequence>